<evidence type="ECO:0000256" key="4">
    <source>
        <dbReference type="ARBA" id="ARBA00022824"/>
    </source>
</evidence>
<name>A0A1B9G782_9TREE</name>
<dbReference type="InterPro" id="IPR033118">
    <property type="entry name" value="EXPERA"/>
</dbReference>
<dbReference type="EMBL" id="KI894020">
    <property type="protein sequence ID" value="OCF26863.1"/>
    <property type="molecule type" value="Genomic_DNA"/>
</dbReference>
<evidence type="ECO:0000259" key="8">
    <source>
        <dbReference type="PROSITE" id="PS51751"/>
    </source>
</evidence>
<dbReference type="PROSITE" id="PS51751">
    <property type="entry name" value="EXPERA"/>
    <property type="match status" value="1"/>
</dbReference>
<reference evidence="9" key="2">
    <citation type="submission" date="2014-01" db="EMBL/GenBank/DDBJ databases">
        <title>Evolution of pathogenesis and genome organization in the Tremellales.</title>
        <authorList>
            <person name="Cuomo C."/>
            <person name="Litvintseva A."/>
            <person name="Heitman J."/>
            <person name="Chen Y."/>
            <person name="Sun S."/>
            <person name="Springer D."/>
            <person name="Dromer F."/>
            <person name="Young S."/>
            <person name="Zeng Q."/>
            <person name="Chapman S."/>
            <person name="Gujja S."/>
            <person name="Saif S."/>
            <person name="Birren B."/>
        </authorList>
    </citation>
    <scope>NUCLEOTIDE SEQUENCE</scope>
    <source>
        <strain evidence="9">CBS 10118</strain>
    </source>
</reference>
<keyword evidence="6 7" id="KW-0472">Membrane</keyword>
<evidence type="ECO:0000256" key="5">
    <source>
        <dbReference type="ARBA" id="ARBA00022989"/>
    </source>
</evidence>
<keyword evidence="3 7" id="KW-0812">Transmembrane</keyword>
<feature type="domain" description="EXPERA" evidence="8">
    <location>
        <begin position="9"/>
        <end position="155"/>
    </location>
</feature>
<dbReference type="OrthoDB" id="433124at2759"/>
<evidence type="ECO:0000256" key="2">
    <source>
        <dbReference type="ARBA" id="ARBA00009096"/>
    </source>
</evidence>
<comment type="similarity">
    <text evidence="2">Belongs to the TMEM97/sigma-2 receptor family.</text>
</comment>
<protein>
    <recommendedName>
        <fullName evidence="7">Efficient mitochondria targeting-associated protein 19</fullName>
    </recommendedName>
</protein>
<gene>
    <name evidence="9" type="ORF">I302_04553</name>
</gene>
<evidence type="ECO:0000256" key="1">
    <source>
        <dbReference type="ARBA" id="ARBA00004477"/>
    </source>
</evidence>
<dbReference type="STRING" id="1296100.A0A1B9G782"/>
<feature type="transmembrane region" description="Helical" evidence="7">
    <location>
        <begin position="144"/>
        <end position="163"/>
    </location>
</feature>
<evidence type="ECO:0000256" key="6">
    <source>
        <dbReference type="ARBA" id="ARBA00023136"/>
    </source>
</evidence>
<dbReference type="PIRSF" id="PIRSF031032">
    <property type="entry name" value="TMP_97_prd"/>
    <property type="match status" value="1"/>
</dbReference>
<dbReference type="Pfam" id="PF05241">
    <property type="entry name" value="EBP"/>
    <property type="match status" value="1"/>
</dbReference>
<comment type="subcellular location">
    <subcellularLocation>
        <location evidence="1">Endoplasmic reticulum membrane</location>
        <topology evidence="1">Multi-pass membrane protein</topology>
    </subcellularLocation>
</comment>
<proteinExistence type="inferred from homology"/>
<dbReference type="GO" id="GO:0005789">
    <property type="term" value="C:endoplasmic reticulum membrane"/>
    <property type="evidence" value="ECO:0007669"/>
    <property type="project" value="UniProtKB-SubCell"/>
</dbReference>
<keyword evidence="5 7" id="KW-1133">Transmembrane helix</keyword>
<feature type="transmembrane region" description="Helical" evidence="7">
    <location>
        <begin position="12"/>
        <end position="33"/>
    </location>
</feature>
<dbReference type="AlphaFoldDB" id="A0A1B9G782"/>
<evidence type="ECO:0000256" key="7">
    <source>
        <dbReference type="PIRNR" id="PIRNR031032"/>
    </source>
</evidence>
<dbReference type="InterPro" id="IPR051987">
    <property type="entry name" value="Sigma-2_receptor-like"/>
</dbReference>
<sequence>MSKFAGRGFDKLWFWFCALHIPITLLLDLQTIYPKHWLAFTPLPALFEYSISLARDPILGGALSGSKEFNWLRYFLYLEGGFQLPCFAIGAWGLWRNDKRVYPLLLAYGASTATTLIPCLGAIFTATPTPPFTTREIVTLLSEYIPFLLIPLGMAVDMGVKLVRIVNVAQGRKRV</sequence>
<dbReference type="VEuPathDB" id="FungiDB:I302_04553"/>
<organism evidence="9">
    <name type="scientific">Kwoniella bestiolae CBS 10118</name>
    <dbReference type="NCBI Taxonomy" id="1296100"/>
    <lineage>
        <taxon>Eukaryota</taxon>
        <taxon>Fungi</taxon>
        <taxon>Dikarya</taxon>
        <taxon>Basidiomycota</taxon>
        <taxon>Agaricomycotina</taxon>
        <taxon>Tremellomycetes</taxon>
        <taxon>Tremellales</taxon>
        <taxon>Cryptococcaceae</taxon>
        <taxon>Kwoniella</taxon>
    </lineage>
</organism>
<dbReference type="PANTHER" id="PTHR31204:SF1">
    <property type="entry name" value="SIGMA INTRACELLULAR RECEPTOR 2"/>
    <property type="match status" value="1"/>
</dbReference>
<feature type="transmembrane region" description="Helical" evidence="7">
    <location>
        <begin position="102"/>
        <end position="124"/>
    </location>
</feature>
<evidence type="ECO:0000313" key="9">
    <source>
        <dbReference type="EMBL" id="OCF26863.1"/>
    </source>
</evidence>
<reference evidence="9" key="1">
    <citation type="submission" date="2013-07" db="EMBL/GenBank/DDBJ databases">
        <title>The Genome Sequence of Cryptococcus bestiolae CBS10118.</title>
        <authorList>
            <consortium name="The Broad Institute Genome Sequencing Platform"/>
            <person name="Cuomo C."/>
            <person name="Litvintseva A."/>
            <person name="Chen Y."/>
            <person name="Heitman J."/>
            <person name="Sun S."/>
            <person name="Springer D."/>
            <person name="Dromer F."/>
            <person name="Young S.K."/>
            <person name="Zeng Q."/>
            <person name="Gargeya S."/>
            <person name="Fitzgerald M."/>
            <person name="Abouelleil A."/>
            <person name="Alvarado L."/>
            <person name="Berlin A.M."/>
            <person name="Chapman S.B."/>
            <person name="Dewar J."/>
            <person name="Goldberg J."/>
            <person name="Griggs A."/>
            <person name="Gujja S."/>
            <person name="Hansen M."/>
            <person name="Howarth C."/>
            <person name="Imamovic A."/>
            <person name="Larimer J."/>
            <person name="McCowan C."/>
            <person name="Murphy C."/>
            <person name="Pearson M."/>
            <person name="Priest M."/>
            <person name="Roberts A."/>
            <person name="Saif S."/>
            <person name="Shea T."/>
            <person name="Sykes S."/>
            <person name="Wortman J."/>
            <person name="Nusbaum C."/>
            <person name="Birren B."/>
        </authorList>
    </citation>
    <scope>NUCLEOTIDE SEQUENCE [LARGE SCALE GENOMIC DNA]</scope>
    <source>
        <strain evidence="9">CBS 10118</strain>
    </source>
</reference>
<evidence type="ECO:0000256" key="3">
    <source>
        <dbReference type="ARBA" id="ARBA00022692"/>
    </source>
</evidence>
<accession>A0A1B9G782</accession>
<dbReference type="PANTHER" id="PTHR31204">
    <property type="entry name" value="SIGMA INTRACELLULAR RECEPTOR 2"/>
    <property type="match status" value="1"/>
</dbReference>
<feature type="transmembrane region" description="Helical" evidence="7">
    <location>
        <begin position="74"/>
        <end position="95"/>
    </location>
</feature>
<keyword evidence="4 7" id="KW-0256">Endoplasmic reticulum</keyword>
<dbReference type="InterPro" id="IPR016964">
    <property type="entry name" value="Sigma2_recept"/>
</dbReference>